<dbReference type="GO" id="GO:0003955">
    <property type="term" value="F:NAD(P)H dehydrogenase (quinone) activity"/>
    <property type="evidence" value="ECO:0007669"/>
    <property type="project" value="UniProtKB-EC"/>
</dbReference>
<name>A0A1Y5TNN0_9RHOB</name>
<dbReference type="InterPro" id="IPR005025">
    <property type="entry name" value="FMN_Rdtase-like_dom"/>
</dbReference>
<dbReference type="GO" id="GO:0016020">
    <property type="term" value="C:membrane"/>
    <property type="evidence" value="ECO:0007669"/>
    <property type="project" value="TreeGrafter"/>
</dbReference>
<dbReference type="PANTHER" id="PTHR30546">
    <property type="entry name" value="FLAVODOXIN-RELATED PROTEIN WRBA-RELATED"/>
    <property type="match status" value="1"/>
</dbReference>
<dbReference type="Pfam" id="PF03358">
    <property type="entry name" value="FMN_red"/>
    <property type="match status" value="1"/>
</dbReference>
<keyword evidence="5" id="KW-1185">Reference proteome</keyword>
<keyword evidence="4" id="KW-0560">Oxidoreductase</keyword>
<accession>A0A1Y5TNN0</accession>
<protein>
    <submittedName>
        <fullName evidence="4">p-benzoquinone reductase</fullName>
        <ecNumber evidence="4">1.6.5.2</ecNumber>
    </submittedName>
</protein>
<keyword evidence="1" id="KW-0285">Flavoprotein</keyword>
<evidence type="ECO:0000256" key="1">
    <source>
        <dbReference type="ARBA" id="ARBA00022630"/>
    </source>
</evidence>
<proteinExistence type="predicted"/>
<dbReference type="Proteomes" id="UP000193827">
    <property type="component" value="Unassembled WGS sequence"/>
</dbReference>
<dbReference type="InterPro" id="IPR008254">
    <property type="entry name" value="Flavodoxin/NO_synth"/>
</dbReference>
<gene>
    <name evidence="4" type="primary">pnpB</name>
    <name evidence="4" type="ORF">PEL8287_03790</name>
</gene>
<dbReference type="GO" id="GO:0010181">
    <property type="term" value="F:FMN binding"/>
    <property type="evidence" value="ECO:0007669"/>
    <property type="project" value="InterPro"/>
</dbReference>
<keyword evidence="2" id="KW-0288">FMN</keyword>
<dbReference type="SUPFAM" id="SSF52218">
    <property type="entry name" value="Flavoproteins"/>
    <property type="match status" value="1"/>
</dbReference>
<organism evidence="4 5">
    <name type="scientific">Roseovarius litorisediminis</name>
    <dbReference type="NCBI Taxonomy" id="1312363"/>
    <lineage>
        <taxon>Bacteria</taxon>
        <taxon>Pseudomonadati</taxon>
        <taxon>Pseudomonadota</taxon>
        <taxon>Alphaproteobacteria</taxon>
        <taxon>Rhodobacterales</taxon>
        <taxon>Roseobacteraceae</taxon>
        <taxon>Roseovarius</taxon>
    </lineage>
</organism>
<sequence length="185" mass="19816">MKDPQTNPPIAIPVFSGSGHTTRLAQAVAQGAGNARVIDIQQMTDADWHALDAAPAIIFGTPTYMGSSAARYDAFLEEASDRWPAQLWADKIAGGFTVATFPSGDKLSTLMRLAVYAAQMGMIWVGQAEIGAPVDPEKPDINSAGSWLGLSATSSRDKSLLIEAPDMETARRFGKRISMAASRWF</sequence>
<dbReference type="EC" id="1.6.5.2" evidence="4"/>
<reference evidence="4 5" key="1">
    <citation type="submission" date="2017-03" db="EMBL/GenBank/DDBJ databases">
        <authorList>
            <person name="Afonso C.L."/>
            <person name="Miller P.J."/>
            <person name="Scott M.A."/>
            <person name="Spackman E."/>
            <person name="Goraichik I."/>
            <person name="Dimitrov K.M."/>
            <person name="Suarez D.L."/>
            <person name="Swayne D.E."/>
        </authorList>
    </citation>
    <scope>NUCLEOTIDE SEQUENCE [LARGE SCALE GENOMIC DNA]</scope>
    <source>
        <strain evidence="4 5">CECT 8287</strain>
    </source>
</reference>
<evidence type="ECO:0000259" key="3">
    <source>
        <dbReference type="PROSITE" id="PS50902"/>
    </source>
</evidence>
<evidence type="ECO:0000313" key="5">
    <source>
        <dbReference type="Proteomes" id="UP000193827"/>
    </source>
</evidence>
<dbReference type="EMBL" id="FWFL01000015">
    <property type="protein sequence ID" value="SLN68220.1"/>
    <property type="molecule type" value="Genomic_DNA"/>
</dbReference>
<dbReference type="PROSITE" id="PS50902">
    <property type="entry name" value="FLAVODOXIN_LIKE"/>
    <property type="match status" value="1"/>
</dbReference>
<feature type="domain" description="Flavodoxin-like" evidence="3">
    <location>
        <begin position="10"/>
        <end position="152"/>
    </location>
</feature>
<dbReference type="PANTHER" id="PTHR30546:SF23">
    <property type="entry name" value="FLAVOPROTEIN-LIKE PROTEIN YCP4-RELATED"/>
    <property type="match status" value="1"/>
</dbReference>
<dbReference type="Gene3D" id="3.40.50.360">
    <property type="match status" value="1"/>
</dbReference>
<dbReference type="InterPro" id="IPR029039">
    <property type="entry name" value="Flavoprotein-like_sf"/>
</dbReference>
<dbReference type="AlphaFoldDB" id="A0A1Y5TNN0"/>
<evidence type="ECO:0000313" key="4">
    <source>
        <dbReference type="EMBL" id="SLN68220.1"/>
    </source>
</evidence>
<evidence type="ECO:0000256" key="2">
    <source>
        <dbReference type="ARBA" id="ARBA00022643"/>
    </source>
</evidence>
<dbReference type="OrthoDB" id="9801479at2"/>